<dbReference type="Proteomes" id="UP000887580">
    <property type="component" value="Unplaced"/>
</dbReference>
<name>A0AC35FMH8_9BILA</name>
<protein>
    <submittedName>
        <fullName evidence="2">MARVEL domain-containing protein</fullName>
    </submittedName>
</protein>
<reference evidence="2" key="1">
    <citation type="submission" date="2022-11" db="UniProtKB">
        <authorList>
            <consortium name="WormBaseParasite"/>
        </authorList>
    </citation>
    <scope>IDENTIFICATION</scope>
</reference>
<organism evidence="1 2">
    <name type="scientific">Panagrolaimus sp. PS1159</name>
    <dbReference type="NCBI Taxonomy" id="55785"/>
    <lineage>
        <taxon>Eukaryota</taxon>
        <taxon>Metazoa</taxon>
        <taxon>Ecdysozoa</taxon>
        <taxon>Nematoda</taxon>
        <taxon>Chromadorea</taxon>
        <taxon>Rhabditida</taxon>
        <taxon>Tylenchina</taxon>
        <taxon>Panagrolaimomorpha</taxon>
        <taxon>Panagrolaimoidea</taxon>
        <taxon>Panagrolaimidae</taxon>
        <taxon>Panagrolaimus</taxon>
    </lineage>
</organism>
<accession>A0AC35FMH8</accession>
<evidence type="ECO:0000313" key="1">
    <source>
        <dbReference type="Proteomes" id="UP000887580"/>
    </source>
</evidence>
<proteinExistence type="predicted"/>
<dbReference type="WBParaSite" id="PS1159_v2.g18511.t1">
    <property type="protein sequence ID" value="PS1159_v2.g18511.t1"/>
    <property type="gene ID" value="PS1159_v2.g18511"/>
</dbReference>
<evidence type="ECO:0000313" key="2">
    <source>
        <dbReference type="WBParaSite" id="PS1159_v2.g18511.t1"/>
    </source>
</evidence>
<sequence>MTRRTRAAAAAATSETEFVDHSGYYYGPSAGPIDQTTVYHPHPHSHHHLQQQQQPPPPPQTAATLRRSRYYSPSYTTYPPSTMYPMPMGTVYPISNQQMEEERKAAKKRHINKRYPLLLRAALKFAQLALAAAILGLVLGPMRSYTFHDFVTRTETEWQGAIVGIVSVFGILTLILLVTLFCGYATAAWRKLDAFITGAGWFLYILVAFLEAYFAACYPPNGKNHPEVCHRAEWIIACILAFFNLIFYIIDFIFIMRTGVSLL</sequence>